<dbReference type="PROSITE" id="PS50944">
    <property type="entry name" value="HTH_DTXR"/>
    <property type="match status" value="1"/>
</dbReference>
<dbReference type="PANTHER" id="PTHR33238">
    <property type="entry name" value="IRON (METAL) DEPENDENT REPRESSOR, DTXR FAMILY"/>
    <property type="match status" value="1"/>
</dbReference>
<dbReference type="AlphaFoldDB" id="A0A078KL04"/>
<accession>A0A078KL04</accession>
<dbReference type="GO" id="GO:0005737">
    <property type="term" value="C:cytoplasm"/>
    <property type="evidence" value="ECO:0007669"/>
    <property type="project" value="UniProtKB-SubCell"/>
</dbReference>
<dbReference type="SMART" id="SM00529">
    <property type="entry name" value="HTH_DTXR"/>
    <property type="match status" value="1"/>
</dbReference>
<dbReference type="Gene3D" id="1.10.60.10">
    <property type="entry name" value="Iron dependent repressor, metal binding and dimerisation domain"/>
    <property type="match status" value="1"/>
</dbReference>
<dbReference type="GO" id="GO:0046914">
    <property type="term" value="F:transition metal ion binding"/>
    <property type="evidence" value="ECO:0007669"/>
    <property type="project" value="InterPro"/>
</dbReference>
<dbReference type="HOGENOM" id="CLU_069532_3_0_9"/>
<keyword evidence="8" id="KW-0010">Activator</keyword>
<evidence type="ECO:0000313" key="13">
    <source>
        <dbReference type="EMBL" id="CDZ24356.1"/>
    </source>
</evidence>
<dbReference type="KEGG" id="ccel:CCDG5_1242"/>
<dbReference type="InterPro" id="IPR022689">
    <property type="entry name" value="Iron_dep_repressor"/>
</dbReference>
<dbReference type="Pfam" id="PF02742">
    <property type="entry name" value="Fe_dep_repr_C"/>
    <property type="match status" value="1"/>
</dbReference>
<comment type="subcellular location">
    <subcellularLocation>
        <location evidence="1">Cytoplasm</location>
    </subcellularLocation>
</comment>
<dbReference type="SUPFAM" id="SSF47979">
    <property type="entry name" value="Iron-dependent repressor protein, dimerization domain"/>
    <property type="match status" value="1"/>
</dbReference>
<dbReference type="SUPFAM" id="SSF46785">
    <property type="entry name" value="Winged helix' DNA-binding domain"/>
    <property type="match status" value="1"/>
</dbReference>
<dbReference type="Pfam" id="PF01325">
    <property type="entry name" value="Fe_dep_repress"/>
    <property type="match status" value="1"/>
</dbReference>
<dbReference type="STRING" id="29343.CCDG5_1242"/>
<evidence type="ECO:0000256" key="3">
    <source>
        <dbReference type="ARBA" id="ARBA00011738"/>
    </source>
</evidence>
<dbReference type="Proteomes" id="UP000032431">
    <property type="component" value="Chromosome I"/>
</dbReference>
<gene>
    <name evidence="13" type="ORF">CCDG5_1242</name>
</gene>
<dbReference type="EMBL" id="LM995447">
    <property type="protein sequence ID" value="CDZ24356.1"/>
    <property type="molecule type" value="Genomic_DNA"/>
</dbReference>
<dbReference type="InterPro" id="IPR036390">
    <property type="entry name" value="WH_DNA-bd_sf"/>
</dbReference>
<dbReference type="InterPro" id="IPR050536">
    <property type="entry name" value="DtxR_MntR_Metal-Reg"/>
</dbReference>
<evidence type="ECO:0000256" key="10">
    <source>
        <dbReference type="ARBA" id="ARBA00023211"/>
    </source>
</evidence>
<keyword evidence="9" id="KW-0804">Transcription</keyword>
<evidence type="ECO:0000256" key="4">
    <source>
        <dbReference type="ARBA" id="ARBA00022490"/>
    </source>
</evidence>
<dbReference type="GO" id="GO:0003700">
    <property type="term" value="F:DNA-binding transcription factor activity"/>
    <property type="evidence" value="ECO:0007669"/>
    <property type="project" value="InterPro"/>
</dbReference>
<reference evidence="14" key="1">
    <citation type="submission" date="2014-07" db="EMBL/GenBank/DDBJ databases">
        <authorList>
            <person name="Wibberg D."/>
        </authorList>
    </citation>
    <scope>NUCLEOTIDE SEQUENCE [LARGE SCALE GENOMIC DNA]</scope>
    <source>
        <strain evidence="14">DG5</strain>
    </source>
</reference>
<evidence type="ECO:0000256" key="5">
    <source>
        <dbReference type="ARBA" id="ARBA00022491"/>
    </source>
</evidence>
<dbReference type="InterPro" id="IPR022687">
    <property type="entry name" value="HTH_DTXR"/>
</dbReference>
<dbReference type="PATRIC" id="fig|29343.3.peg.1307"/>
<dbReference type="GO" id="GO:0046983">
    <property type="term" value="F:protein dimerization activity"/>
    <property type="evidence" value="ECO:0007669"/>
    <property type="project" value="InterPro"/>
</dbReference>
<dbReference type="InterPro" id="IPR001367">
    <property type="entry name" value="Fe_dep_repressor"/>
</dbReference>
<evidence type="ECO:0000256" key="1">
    <source>
        <dbReference type="ARBA" id="ARBA00004496"/>
    </source>
</evidence>
<keyword evidence="14" id="KW-1185">Reference proteome</keyword>
<evidence type="ECO:0000256" key="7">
    <source>
        <dbReference type="ARBA" id="ARBA00023125"/>
    </source>
</evidence>
<organism evidence="13 14">
    <name type="scientific">[Clostridium] cellulosi</name>
    <dbReference type="NCBI Taxonomy" id="29343"/>
    <lineage>
        <taxon>Bacteria</taxon>
        <taxon>Bacillati</taxon>
        <taxon>Bacillota</taxon>
        <taxon>Clostridia</taxon>
        <taxon>Eubacteriales</taxon>
        <taxon>Oscillospiraceae</taxon>
        <taxon>Oscillospiraceae incertae sedis</taxon>
    </lineage>
</organism>
<comment type="similarity">
    <text evidence="2">Belongs to the DtxR/MntR family.</text>
</comment>
<name>A0A078KL04_9FIRM</name>
<keyword evidence="5" id="KW-0678">Repressor</keyword>
<dbReference type="PANTHER" id="PTHR33238:SF11">
    <property type="entry name" value="TRANSCRIPTIONAL REGULATOR MNTR"/>
    <property type="match status" value="1"/>
</dbReference>
<evidence type="ECO:0000256" key="9">
    <source>
        <dbReference type="ARBA" id="ARBA00023163"/>
    </source>
</evidence>
<keyword evidence="6" id="KW-0805">Transcription regulation</keyword>
<dbReference type="GO" id="GO:0003677">
    <property type="term" value="F:DNA binding"/>
    <property type="evidence" value="ECO:0007669"/>
    <property type="project" value="UniProtKB-KW"/>
</dbReference>
<evidence type="ECO:0000256" key="11">
    <source>
        <dbReference type="ARBA" id="ARBA00032593"/>
    </source>
</evidence>
<proteinExistence type="inferred from homology"/>
<evidence type="ECO:0000256" key="2">
    <source>
        <dbReference type="ARBA" id="ARBA00007871"/>
    </source>
</evidence>
<dbReference type="InterPro" id="IPR036388">
    <property type="entry name" value="WH-like_DNA-bd_sf"/>
</dbReference>
<feature type="domain" description="HTH dtxR-type" evidence="12">
    <location>
        <begin position="23"/>
        <end position="84"/>
    </location>
</feature>
<dbReference type="OrthoDB" id="9791355at2"/>
<comment type="subunit">
    <text evidence="3">Homodimer.</text>
</comment>
<evidence type="ECO:0000256" key="8">
    <source>
        <dbReference type="ARBA" id="ARBA00023159"/>
    </source>
</evidence>
<sequence>MSVMPDFHTVRGYQILEQNRKLLTPAMEDYLEMIYRYSLSQNYMRVNTLAQLLNVRPPSATSMVKKLTEHGLLKYKKYDIIILTDKGAKLGRYLLERHRIIETFLKNLGISKNLLIDTERIEHIVSDETLERIIHFNKCVSEKPGLYAELAAKTD</sequence>
<evidence type="ECO:0000313" key="14">
    <source>
        <dbReference type="Proteomes" id="UP000032431"/>
    </source>
</evidence>
<dbReference type="Gene3D" id="1.10.10.10">
    <property type="entry name" value="Winged helix-like DNA-binding domain superfamily/Winged helix DNA-binding domain"/>
    <property type="match status" value="1"/>
</dbReference>
<protein>
    <recommendedName>
        <fullName evidence="11">Manganese transport regulator</fullName>
    </recommendedName>
</protein>
<evidence type="ECO:0000259" key="12">
    <source>
        <dbReference type="PROSITE" id="PS50944"/>
    </source>
</evidence>
<dbReference type="InterPro" id="IPR036421">
    <property type="entry name" value="Fe_dep_repressor_sf"/>
</dbReference>
<keyword evidence="7" id="KW-0238">DNA-binding</keyword>
<keyword evidence="4" id="KW-0963">Cytoplasm</keyword>
<keyword evidence="10" id="KW-0464">Manganese</keyword>
<evidence type="ECO:0000256" key="6">
    <source>
        <dbReference type="ARBA" id="ARBA00023015"/>
    </source>
</evidence>